<dbReference type="Pfam" id="PF02466">
    <property type="entry name" value="Tim17"/>
    <property type="match status" value="1"/>
</dbReference>
<dbReference type="PANTHER" id="PTHR15460">
    <property type="entry name" value="PEROXISOMAL MEMBRANE PROTEIN 4"/>
    <property type="match status" value="1"/>
</dbReference>
<dbReference type="OrthoDB" id="39659at2759"/>
<protein>
    <submittedName>
        <fullName evidence="1">PXMP4</fullName>
    </submittedName>
</protein>
<gene>
    <name evidence="1" type="ORF">EB796_020706</name>
</gene>
<dbReference type="PANTHER" id="PTHR15460:SF3">
    <property type="entry name" value="PEROXISOMAL MEMBRANE PROTEIN 4"/>
    <property type="match status" value="1"/>
</dbReference>
<reference evidence="1" key="1">
    <citation type="submission" date="2020-06" db="EMBL/GenBank/DDBJ databases">
        <title>Draft genome of Bugula neritina, a colonial animal packing powerful symbionts and potential medicines.</title>
        <authorList>
            <person name="Rayko M."/>
        </authorList>
    </citation>
    <scope>NUCLEOTIDE SEQUENCE [LARGE SCALE GENOMIC DNA]</scope>
    <source>
        <strain evidence="1">Kwan_BN1</strain>
    </source>
</reference>
<dbReference type="EMBL" id="VXIV02003139">
    <property type="protein sequence ID" value="KAF6021059.1"/>
    <property type="molecule type" value="Genomic_DNA"/>
</dbReference>
<dbReference type="Proteomes" id="UP000593567">
    <property type="component" value="Unassembled WGS sequence"/>
</dbReference>
<organism evidence="1 2">
    <name type="scientific">Bugula neritina</name>
    <name type="common">Brown bryozoan</name>
    <name type="synonym">Sertularia neritina</name>
    <dbReference type="NCBI Taxonomy" id="10212"/>
    <lineage>
        <taxon>Eukaryota</taxon>
        <taxon>Metazoa</taxon>
        <taxon>Spiralia</taxon>
        <taxon>Lophotrochozoa</taxon>
        <taxon>Bryozoa</taxon>
        <taxon>Gymnolaemata</taxon>
        <taxon>Cheilostomatida</taxon>
        <taxon>Flustrina</taxon>
        <taxon>Buguloidea</taxon>
        <taxon>Bugulidae</taxon>
        <taxon>Bugula</taxon>
    </lineage>
</organism>
<evidence type="ECO:0000313" key="2">
    <source>
        <dbReference type="Proteomes" id="UP000593567"/>
    </source>
</evidence>
<comment type="caution">
    <text evidence="1">The sequence shown here is derived from an EMBL/GenBank/DDBJ whole genome shotgun (WGS) entry which is preliminary data.</text>
</comment>
<dbReference type="PIRSF" id="PIRSF013674">
    <property type="entry name" value="PXMP4"/>
    <property type="match status" value="1"/>
</dbReference>
<dbReference type="InterPro" id="IPR019531">
    <property type="entry name" value="Pmp4"/>
</dbReference>
<evidence type="ECO:0000313" key="1">
    <source>
        <dbReference type="EMBL" id="KAF6021059.1"/>
    </source>
</evidence>
<sequence>MDIILDPAYRSLLAILKGLRNGAVYGAKIRLPHAFVMTFLFRSGTLKDKLKWILDATRQHSTNLAKFVFIYKSLNYLFSWSEGKIREFHSPMSAFIGGYVVFGKRTSVNEQINMYLLSRILFGLTRLGMEKGYIKDPKIDTFPVFGAVVWAIVLWLFEYHPHTLQNSLRNSMTYLYHDSNNWTSIWDFLVWNTDKLW</sequence>
<dbReference type="GO" id="GO:0005778">
    <property type="term" value="C:peroxisomal membrane"/>
    <property type="evidence" value="ECO:0007669"/>
    <property type="project" value="TreeGrafter"/>
</dbReference>
<keyword evidence="2" id="KW-1185">Reference proteome</keyword>
<proteinExistence type="predicted"/>
<accession>A0A7J7J4E9</accession>
<name>A0A7J7J4E9_BUGNE</name>
<dbReference type="AlphaFoldDB" id="A0A7J7J4E9"/>